<protein>
    <submittedName>
        <fullName evidence="3">YceH family protein</fullName>
    </submittedName>
</protein>
<evidence type="ECO:0000313" key="4">
    <source>
        <dbReference type="Proteomes" id="UP000603602"/>
    </source>
</evidence>
<dbReference type="PANTHER" id="PTHR38768">
    <property type="entry name" value="UPF0502 PROTEIN YCEH"/>
    <property type="match status" value="1"/>
</dbReference>
<comment type="similarity">
    <text evidence="1">Belongs to the UPF0502 family.</text>
</comment>
<keyword evidence="4" id="KW-1185">Reference proteome</keyword>
<sequence>MDSQDQHPDEPGFDLDPFELRVLGVLIEKSFVTPDSYPLSINALMAGCNQLTGREPVMDLSEEAVQGAVDSLMERRLVSRRDQASARVAKYEHLVRLRHSLPPGEQAVLATLLLRGAQTAGEIRQRCERMHRFGEIAEVEAVLEHLAEKYPPMAVALPRAPGTKEARWAHLLGGTEGLAMQAEASSADAGGGGAARGRMTELEEEVRRLRQEVDWLRGEFEKFRAQFE</sequence>
<reference evidence="4" key="1">
    <citation type="submission" date="2023-07" db="EMBL/GenBank/DDBJ databases">
        <title>Thauera sp. CAU 1555 isolated from sand of Yaerae Beach.</title>
        <authorList>
            <person name="Kim W."/>
        </authorList>
    </citation>
    <scope>NUCLEOTIDE SEQUENCE [LARGE SCALE GENOMIC DNA]</scope>
    <source>
        <strain evidence="4">CAU 1555</strain>
    </source>
</reference>
<dbReference type="InterPro" id="IPR007432">
    <property type="entry name" value="DUF480"/>
</dbReference>
<keyword evidence="2" id="KW-0175">Coiled coil</keyword>
<dbReference type="Proteomes" id="UP000603602">
    <property type="component" value="Unassembled WGS sequence"/>
</dbReference>
<name>A0ABR9BAU5_9RHOO</name>
<dbReference type="InterPro" id="IPR036388">
    <property type="entry name" value="WH-like_DNA-bd_sf"/>
</dbReference>
<organism evidence="3 4">
    <name type="scientific">Thauera sedimentorum</name>
    <dbReference type="NCBI Taxonomy" id="2767595"/>
    <lineage>
        <taxon>Bacteria</taxon>
        <taxon>Pseudomonadati</taxon>
        <taxon>Pseudomonadota</taxon>
        <taxon>Betaproteobacteria</taxon>
        <taxon>Rhodocyclales</taxon>
        <taxon>Zoogloeaceae</taxon>
        <taxon>Thauera</taxon>
    </lineage>
</organism>
<dbReference type="PANTHER" id="PTHR38768:SF1">
    <property type="entry name" value="UPF0502 PROTEIN YCEH"/>
    <property type="match status" value="1"/>
</dbReference>
<proteinExistence type="inferred from homology"/>
<dbReference type="Gene3D" id="1.10.10.10">
    <property type="entry name" value="Winged helix-like DNA-binding domain superfamily/Winged helix DNA-binding domain"/>
    <property type="match status" value="2"/>
</dbReference>
<feature type="coiled-coil region" evidence="2">
    <location>
        <begin position="192"/>
        <end position="226"/>
    </location>
</feature>
<comment type="caution">
    <text evidence="3">The sequence shown here is derived from an EMBL/GenBank/DDBJ whole genome shotgun (WGS) entry which is preliminary data.</text>
</comment>
<evidence type="ECO:0000256" key="1">
    <source>
        <dbReference type="HAMAP-Rule" id="MF_01584"/>
    </source>
</evidence>
<dbReference type="SUPFAM" id="SSF46785">
    <property type="entry name" value="Winged helix' DNA-binding domain"/>
    <property type="match status" value="2"/>
</dbReference>
<dbReference type="Pfam" id="PF04337">
    <property type="entry name" value="DUF480"/>
    <property type="match status" value="1"/>
</dbReference>
<dbReference type="HAMAP" id="MF_01584">
    <property type="entry name" value="UPF0502"/>
    <property type="match status" value="1"/>
</dbReference>
<dbReference type="InterPro" id="IPR036390">
    <property type="entry name" value="WH_DNA-bd_sf"/>
</dbReference>
<dbReference type="RefSeq" id="WP_187718303.1">
    <property type="nucleotide sequence ID" value="NZ_JACTAH010000002.1"/>
</dbReference>
<evidence type="ECO:0000256" key="2">
    <source>
        <dbReference type="SAM" id="Coils"/>
    </source>
</evidence>
<accession>A0ABR9BAU5</accession>
<evidence type="ECO:0000313" key="3">
    <source>
        <dbReference type="EMBL" id="MBD8503469.1"/>
    </source>
</evidence>
<gene>
    <name evidence="3" type="ORF">IFO67_11295</name>
</gene>
<dbReference type="EMBL" id="JACYTO010000002">
    <property type="protein sequence ID" value="MBD8503469.1"/>
    <property type="molecule type" value="Genomic_DNA"/>
</dbReference>